<name>A0ACB9FZJ1_9ASTR</name>
<sequence length="77" mass="8578">MGSLRCGKTNTLDIFNQSNLKPPIPPHTRRQHHRSTFPPVDGHRTTTVSVAASLSVASPLSVHHHDTSFWLKEVKTI</sequence>
<proteinExistence type="predicted"/>
<evidence type="ECO:0000313" key="1">
    <source>
        <dbReference type="EMBL" id="KAI3776572.1"/>
    </source>
</evidence>
<dbReference type="EMBL" id="CM042032">
    <property type="protein sequence ID" value="KAI3776572.1"/>
    <property type="molecule type" value="Genomic_DNA"/>
</dbReference>
<organism evidence="1 2">
    <name type="scientific">Smallanthus sonchifolius</name>
    <dbReference type="NCBI Taxonomy" id="185202"/>
    <lineage>
        <taxon>Eukaryota</taxon>
        <taxon>Viridiplantae</taxon>
        <taxon>Streptophyta</taxon>
        <taxon>Embryophyta</taxon>
        <taxon>Tracheophyta</taxon>
        <taxon>Spermatophyta</taxon>
        <taxon>Magnoliopsida</taxon>
        <taxon>eudicotyledons</taxon>
        <taxon>Gunneridae</taxon>
        <taxon>Pentapetalae</taxon>
        <taxon>asterids</taxon>
        <taxon>campanulids</taxon>
        <taxon>Asterales</taxon>
        <taxon>Asteraceae</taxon>
        <taxon>Asteroideae</taxon>
        <taxon>Heliantheae alliance</taxon>
        <taxon>Millerieae</taxon>
        <taxon>Smallanthus</taxon>
    </lineage>
</organism>
<comment type="caution">
    <text evidence="1">The sequence shown here is derived from an EMBL/GenBank/DDBJ whole genome shotgun (WGS) entry which is preliminary data.</text>
</comment>
<protein>
    <submittedName>
        <fullName evidence="1">Uncharacterized protein</fullName>
    </submittedName>
</protein>
<keyword evidence="2" id="KW-1185">Reference proteome</keyword>
<reference evidence="2" key="1">
    <citation type="journal article" date="2022" name="Mol. Ecol. Resour.">
        <title>The genomes of chicory, endive, great burdock and yacon provide insights into Asteraceae palaeo-polyploidization history and plant inulin production.</title>
        <authorList>
            <person name="Fan W."/>
            <person name="Wang S."/>
            <person name="Wang H."/>
            <person name="Wang A."/>
            <person name="Jiang F."/>
            <person name="Liu H."/>
            <person name="Zhao H."/>
            <person name="Xu D."/>
            <person name="Zhang Y."/>
        </authorList>
    </citation>
    <scope>NUCLEOTIDE SEQUENCE [LARGE SCALE GENOMIC DNA]</scope>
    <source>
        <strain evidence="2">cv. Yunnan</strain>
    </source>
</reference>
<evidence type="ECO:0000313" key="2">
    <source>
        <dbReference type="Proteomes" id="UP001056120"/>
    </source>
</evidence>
<gene>
    <name evidence="1" type="ORF">L1987_46358</name>
</gene>
<dbReference type="Proteomes" id="UP001056120">
    <property type="component" value="Linkage Group LG15"/>
</dbReference>
<accession>A0ACB9FZJ1</accession>
<reference evidence="1 2" key="2">
    <citation type="journal article" date="2022" name="Mol. Ecol. Resour.">
        <title>The genomes of chicory, endive, great burdock and yacon provide insights into Asteraceae paleo-polyploidization history and plant inulin production.</title>
        <authorList>
            <person name="Fan W."/>
            <person name="Wang S."/>
            <person name="Wang H."/>
            <person name="Wang A."/>
            <person name="Jiang F."/>
            <person name="Liu H."/>
            <person name="Zhao H."/>
            <person name="Xu D."/>
            <person name="Zhang Y."/>
        </authorList>
    </citation>
    <scope>NUCLEOTIDE SEQUENCE [LARGE SCALE GENOMIC DNA]</scope>
    <source>
        <strain evidence="2">cv. Yunnan</strain>
        <tissue evidence="1">Leaves</tissue>
    </source>
</reference>